<name>A0A8S1E3C9_9INSE</name>
<feature type="transmembrane region" description="Helical" evidence="5">
    <location>
        <begin position="275"/>
        <end position="297"/>
    </location>
</feature>
<feature type="transmembrane region" description="Helical" evidence="5">
    <location>
        <begin position="234"/>
        <end position="254"/>
    </location>
</feature>
<evidence type="ECO:0000313" key="7">
    <source>
        <dbReference type="Proteomes" id="UP000494165"/>
    </source>
</evidence>
<feature type="transmembrane region" description="Helical" evidence="5">
    <location>
        <begin position="312"/>
        <end position="333"/>
    </location>
</feature>
<gene>
    <name evidence="6" type="ORF">CLODIP_2_CD15323</name>
</gene>
<dbReference type="SMART" id="SM01417">
    <property type="entry name" value="Solute_trans_a"/>
    <property type="match status" value="1"/>
</dbReference>
<keyword evidence="4 5" id="KW-0472">Membrane</keyword>
<evidence type="ECO:0000313" key="6">
    <source>
        <dbReference type="EMBL" id="CAB3388101.1"/>
    </source>
</evidence>
<dbReference type="AlphaFoldDB" id="A0A8S1E3C9"/>
<dbReference type="PANTHER" id="PTHR23423">
    <property type="entry name" value="ORGANIC SOLUTE TRANSPORTER-RELATED"/>
    <property type="match status" value="1"/>
</dbReference>
<feature type="transmembrane region" description="Helical" evidence="5">
    <location>
        <begin position="60"/>
        <end position="83"/>
    </location>
</feature>
<evidence type="ECO:0008006" key="8">
    <source>
        <dbReference type="Google" id="ProtNLM"/>
    </source>
</evidence>
<dbReference type="OrthoDB" id="5832279at2759"/>
<dbReference type="Proteomes" id="UP000494165">
    <property type="component" value="Unassembled WGS sequence"/>
</dbReference>
<protein>
    <recommendedName>
        <fullName evidence="8">Organic solute transporter alpha-like protein</fullName>
    </recommendedName>
</protein>
<accession>A0A8S1E3C9</accession>
<evidence type="ECO:0000256" key="2">
    <source>
        <dbReference type="ARBA" id="ARBA00022692"/>
    </source>
</evidence>
<keyword evidence="7" id="KW-1185">Reference proteome</keyword>
<organism evidence="6 7">
    <name type="scientific">Cloeon dipterum</name>
    <dbReference type="NCBI Taxonomy" id="197152"/>
    <lineage>
        <taxon>Eukaryota</taxon>
        <taxon>Metazoa</taxon>
        <taxon>Ecdysozoa</taxon>
        <taxon>Arthropoda</taxon>
        <taxon>Hexapoda</taxon>
        <taxon>Insecta</taxon>
        <taxon>Pterygota</taxon>
        <taxon>Palaeoptera</taxon>
        <taxon>Ephemeroptera</taxon>
        <taxon>Pisciforma</taxon>
        <taxon>Baetidae</taxon>
        <taxon>Cloeon</taxon>
    </lineage>
</organism>
<keyword evidence="3 5" id="KW-1133">Transmembrane helix</keyword>
<evidence type="ECO:0000256" key="1">
    <source>
        <dbReference type="ARBA" id="ARBA00004141"/>
    </source>
</evidence>
<feature type="transmembrane region" description="Helical" evidence="5">
    <location>
        <begin position="197"/>
        <end position="222"/>
    </location>
</feature>
<evidence type="ECO:0000256" key="4">
    <source>
        <dbReference type="ARBA" id="ARBA00023136"/>
    </source>
</evidence>
<comment type="subcellular location">
    <subcellularLocation>
        <location evidence="1">Membrane</location>
        <topology evidence="1">Multi-pass membrane protein</topology>
    </subcellularLocation>
</comment>
<feature type="transmembrane region" description="Helical" evidence="5">
    <location>
        <begin position="103"/>
        <end position="122"/>
    </location>
</feature>
<dbReference type="EMBL" id="CADEPI010000693">
    <property type="protein sequence ID" value="CAB3388101.1"/>
    <property type="molecule type" value="Genomic_DNA"/>
</dbReference>
<evidence type="ECO:0000256" key="3">
    <source>
        <dbReference type="ARBA" id="ARBA00022989"/>
    </source>
</evidence>
<reference evidence="6 7" key="1">
    <citation type="submission" date="2020-04" db="EMBL/GenBank/DDBJ databases">
        <authorList>
            <person name="Alioto T."/>
            <person name="Alioto T."/>
            <person name="Gomez Garrido J."/>
        </authorList>
    </citation>
    <scope>NUCLEOTIDE SEQUENCE [LARGE SCALE GENOMIC DNA]</scope>
</reference>
<dbReference type="Pfam" id="PF03619">
    <property type="entry name" value="Solute_trans_a"/>
    <property type="match status" value="1"/>
</dbReference>
<dbReference type="GO" id="GO:0016020">
    <property type="term" value="C:membrane"/>
    <property type="evidence" value="ECO:0007669"/>
    <property type="project" value="UniProtKB-SubCell"/>
</dbReference>
<comment type="caution">
    <text evidence="6">The sequence shown here is derived from an EMBL/GenBank/DDBJ whole genome shotgun (WGS) entry which is preliminary data.</text>
</comment>
<dbReference type="InterPro" id="IPR005178">
    <property type="entry name" value="Ostalpha/TMEM184C"/>
</dbReference>
<evidence type="ECO:0000256" key="5">
    <source>
        <dbReference type="SAM" id="Phobius"/>
    </source>
</evidence>
<sequence length="387" mass="41783">MASAEFAGGVQGLLDAVLADTPAPYVPANPQNVSAFNNSFFPGERCIPDMIPSVAEYLSAIEFAGILLLCLGMVALISVFVLFADCVSHVLQHGLPQAKSSTILVISVYPIVAVAIMIASICPRAQLISEATTQLAFTTAWYNFFCLLLDYSGGKSAILNSSHNSSQNQILTPRVPPLCCFWCCMPRQIDVKPKNLAFMRCLVVQLPVVQGLIYLTLMVVAAESLSVSAAQHTLYAAPVMFVSIFSALWGMGMLARFLGPGHLQGYFVPQKMISLQFVLILSKLQGLGIRVAAWAGVFPCHPSLPPTVFANLVYNTLMMTEMVVLMVIAWRLYKRPLPADKSAHFACEEPPTSKLPSISSVISESVVKLSGLLRTLRAPGQGAQADE</sequence>
<proteinExistence type="predicted"/>
<keyword evidence="2 5" id="KW-0812">Transmembrane</keyword>